<evidence type="ECO:0000256" key="1">
    <source>
        <dbReference type="ARBA" id="ARBA00004496"/>
    </source>
</evidence>
<name>A0AA37F9L5_9ARCH</name>
<dbReference type="EMBL" id="BMNY01000001">
    <property type="protein sequence ID" value="GGM70191.1"/>
    <property type="molecule type" value="Genomic_DNA"/>
</dbReference>
<dbReference type="GO" id="GO:0000049">
    <property type="term" value="F:tRNA binding"/>
    <property type="evidence" value="ECO:0007669"/>
    <property type="project" value="TreeGrafter"/>
</dbReference>
<evidence type="ECO:0000313" key="17">
    <source>
        <dbReference type="Proteomes" id="UP000632195"/>
    </source>
</evidence>
<keyword evidence="7 13" id="KW-0819">tRNA processing</keyword>
<comment type="subcellular location">
    <subcellularLocation>
        <location evidence="1 13">Cytoplasm</location>
    </subcellularLocation>
</comment>
<dbReference type="GO" id="GO:0061710">
    <property type="term" value="F:L-threonylcarbamoyladenylate synthase"/>
    <property type="evidence" value="ECO:0007669"/>
    <property type="project" value="UniProtKB-EC"/>
</dbReference>
<feature type="binding site" evidence="14">
    <location>
        <position position="50"/>
    </location>
    <ligand>
        <name>ATP</name>
        <dbReference type="ChEBI" id="CHEBI:30616"/>
    </ligand>
</feature>
<reference evidence="16" key="1">
    <citation type="journal article" date="2014" name="Int. J. Syst. Evol. Microbiol.">
        <title>Complete genome sequence of Corynebacterium casei LMG S-19264T (=DSM 44701T), isolated from a smear-ripened cheese.</title>
        <authorList>
            <consortium name="US DOE Joint Genome Institute (JGI-PGF)"/>
            <person name="Walter F."/>
            <person name="Albersmeier A."/>
            <person name="Kalinowski J."/>
            <person name="Ruckert C."/>
        </authorList>
    </citation>
    <scope>NUCLEOTIDE SEQUENCE</scope>
    <source>
        <strain evidence="16">JCM 13583</strain>
    </source>
</reference>
<dbReference type="GO" id="GO:0003725">
    <property type="term" value="F:double-stranded RNA binding"/>
    <property type="evidence" value="ECO:0007669"/>
    <property type="project" value="UniProtKB-UniRule"/>
</dbReference>
<dbReference type="EC" id="2.7.7.87" evidence="3 13"/>
<dbReference type="Pfam" id="PF03481">
    <property type="entry name" value="Sua5_C"/>
    <property type="match status" value="1"/>
</dbReference>
<sequence>MEAVRKGASVIKAGGTVIFPTETVYGLGANALSAEACLKVFRAKNRPADNPLIVHVCDMEGFLRVAENPPEGLVSALKALWPGPLTVLVRKRDVVPDVTTGGSPYVAVRMPDNPLALALIRESGVPIAAPSANLATRPSIVDSSQAIREMYGRVDLIYDCGPVRIGVESTILDMRGGTPRLLRPGGYPVEFLERHFGEIEVTDEARGLRLSPVALTPGMKYRHYSPSVQMFMADVDTIRELCATGRKDITVIAEHSVCGVCRADCIDLGLTMEDVARNLFSAFLALETRGSRAGFIQKFGEGGLGLAIMNRIRKASSGEVHSLGEALALVGDGPSGIGGGALKGH</sequence>
<comment type="function">
    <text evidence="13">Required for the formation of a threonylcarbamoyl group on adenosine at position 37 (t(6)A37) in tRNAs that read codons beginning with adenine.</text>
</comment>
<proteinExistence type="inferred from homology"/>
<feature type="binding site" evidence="14">
    <location>
        <position position="131"/>
    </location>
    <ligand>
        <name>ATP</name>
        <dbReference type="ChEBI" id="CHEBI:30616"/>
    </ligand>
</feature>
<dbReference type="InterPro" id="IPR010923">
    <property type="entry name" value="T(6)A37_SUA5"/>
</dbReference>
<evidence type="ECO:0000256" key="7">
    <source>
        <dbReference type="ARBA" id="ARBA00022694"/>
    </source>
</evidence>
<feature type="binding site" evidence="14">
    <location>
        <position position="23"/>
    </location>
    <ligand>
        <name>L-threonine</name>
        <dbReference type="ChEBI" id="CHEBI:57926"/>
    </ligand>
</feature>
<comment type="catalytic activity">
    <reaction evidence="12 13">
        <text>L-threonine + hydrogencarbonate + ATP = L-threonylcarbamoyladenylate + diphosphate + H2O</text>
        <dbReference type="Rhea" id="RHEA:36407"/>
        <dbReference type="ChEBI" id="CHEBI:15377"/>
        <dbReference type="ChEBI" id="CHEBI:17544"/>
        <dbReference type="ChEBI" id="CHEBI:30616"/>
        <dbReference type="ChEBI" id="CHEBI:33019"/>
        <dbReference type="ChEBI" id="CHEBI:57926"/>
        <dbReference type="ChEBI" id="CHEBI:73682"/>
        <dbReference type="EC" id="2.7.7.87"/>
    </reaction>
</comment>
<reference evidence="16" key="2">
    <citation type="submission" date="2022-09" db="EMBL/GenBank/DDBJ databases">
        <authorList>
            <person name="Sun Q."/>
            <person name="Ohkuma M."/>
        </authorList>
    </citation>
    <scope>NUCLEOTIDE SEQUENCE</scope>
    <source>
        <strain evidence="16">JCM 13583</strain>
    </source>
</reference>
<feature type="binding site" evidence="14">
    <location>
        <position position="46"/>
    </location>
    <ligand>
        <name>ATP</name>
        <dbReference type="ChEBI" id="CHEBI:30616"/>
    </ligand>
</feature>
<dbReference type="InterPro" id="IPR038385">
    <property type="entry name" value="Sua5/YwlC_C"/>
</dbReference>
<evidence type="ECO:0000256" key="8">
    <source>
        <dbReference type="ARBA" id="ARBA00022695"/>
    </source>
</evidence>
<keyword evidence="5 13" id="KW-0963">Cytoplasm</keyword>
<organism evidence="16 17">
    <name type="scientific">Thermogymnomonas acidicola</name>
    <dbReference type="NCBI Taxonomy" id="399579"/>
    <lineage>
        <taxon>Archaea</taxon>
        <taxon>Methanobacteriati</taxon>
        <taxon>Thermoplasmatota</taxon>
        <taxon>Thermoplasmata</taxon>
        <taxon>Thermoplasmatales</taxon>
        <taxon>Thermogymnomonas</taxon>
    </lineage>
</organism>
<keyword evidence="8 13" id="KW-0548">Nucleotidyltransferase</keyword>
<dbReference type="GO" id="GO:0005737">
    <property type="term" value="C:cytoplasm"/>
    <property type="evidence" value="ECO:0007669"/>
    <property type="project" value="UniProtKB-SubCell"/>
</dbReference>
<feature type="binding site" evidence="14">
    <location>
        <position position="224"/>
    </location>
    <ligand>
        <name>ATP</name>
        <dbReference type="ChEBI" id="CHEBI:30616"/>
    </ligand>
</feature>
<gene>
    <name evidence="16" type="ORF">GCM10007108_05370</name>
</gene>
<evidence type="ECO:0000259" key="15">
    <source>
        <dbReference type="PROSITE" id="PS51163"/>
    </source>
</evidence>
<dbReference type="GO" id="GO:0006450">
    <property type="term" value="P:regulation of translational fidelity"/>
    <property type="evidence" value="ECO:0007669"/>
    <property type="project" value="TreeGrafter"/>
</dbReference>
<evidence type="ECO:0000256" key="12">
    <source>
        <dbReference type="ARBA" id="ARBA00048366"/>
    </source>
</evidence>
<protein>
    <recommendedName>
        <fullName evidence="4 13">Threonylcarbamoyl-AMP synthase</fullName>
        <shortName evidence="13">TC-AMP synthase</shortName>
        <ecNumber evidence="3 13">2.7.7.87</ecNumber>
    </recommendedName>
    <alternativeName>
        <fullName evidence="11 13">L-threonylcarbamoyladenylate synthase</fullName>
    </alternativeName>
</protein>
<dbReference type="InterPro" id="IPR050156">
    <property type="entry name" value="TC-AMP_synthase_SUA5"/>
</dbReference>
<dbReference type="GO" id="GO:0008033">
    <property type="term" value="P:tRNA processing"/>
    <property type="evidence" value="ECO:0007669"/>
    <property type="project" value="UniProtKB-KW"/>
</dbReference>
<comment type="similarity">
    <text evidence="2 13">Belongs to the SUA5 family.</text>
</comment>
<dbReference type="GO" id="GO:0005524">
    <property type="term" value="F:ATP binding"/>
    <property type="evidence" value="ECO:0007669"/>
    <property type="project" value="UniProtKB-UniRule"/>
</dbReference>
<evidence type="ECO:0000256" key="10">
    <source>
        <dbReference type="ARBA" id="ARBA00022840"/>
    </source>
</evidence>
<evidence type="ECO:0000256" key="9">
    <source>
        <dbReference type="ARBA" id="ARBA00022741"/>
    </source>
</evidence>
<feature type="binding site" evidence="14">
    <location>
        <position position="169"/>
    </location>
    <ligand>
        <name>L-threonine</name>
        <dbReference type="ChEBI" id="CHEBI:57926"/>
    </ligand>
</feature>
<dbReference type="Pfam" id="PF01300">
    <property type="entry name" value="Sua5_yciO_yrdC"/>
    <property type="match status" value="1"/>
</dbReference>
<dbReference type="Gene3D" id="3.90.870.10">
    <property type="entry name" value="DHBP synthase"/>
    <property type="match status" value="1"/>
</dbReference>
<evidence type="ECO:0000256" key="3">
    <source>
        <dbReference type="ARBA" id="ARBA00012584"/>
    </source>
</evidence>
<dbReference type="NCBIfam" id="TIGR00057">
    <property type="entry name" value="L-threonylcarbamoyladenylate synthase"/>
    <property type="match status" value="1"/>
</dbReference>
<dbReference type="PROSITE" id="PS51163">
    <property type="entry name" value="YRDC"/>
    <property type="match status" value="1"/>
</dbReference>
<feature type="domain" description="YrdC-like" evidence="15">
    <location>
        <begin position="1"/>
        <end position="187"/>
    </location>
</feature>
<dbReference type="Gene3D" id="3.40.50.11030">
    <property type="entry name" value="Threonylcarbamoyl-AMP synthase, C-terminal domain"/>
    <property type="match status" value="1"/>
</dbReference>
<feature type="binding site" evidence="14">
    <location>
        <position position="109"/>
    </location>
    <ligand>
        <name>L-threonine</name>
        <dbReference type="ChEBI" id="CHEBI:57926"/>
    </ligand>
</feature>
<feature type="binding site" evidence="14">
    <location>
        <position position="129"/>
    </location>
    <ligand>
        <name>L-threonine</name>
        <dbReference type="ChEBI" id="CHEBI:57926"/>
    </ligand>
</feature>
<dbReference type="InterPro" id="IPR005145">
    <property type="entry name" value="Sua5_C"/>
</dbReference>
<keyword evidence="17" id="KW-1185">Reference proteome</keyword>
<feature type="binding site" evidence="14">
    <location>
        <position position="139"/>
    </location>
    <ligand>
        <name>ATP</name>
        <dbReference type="ChEBI" id="CHEBI:30616"/>
    </ligand>
</feature>
<evidence type="ECO:0000256" key="13">
    <source>
        <dbReference type="PIRNR" id="PIRNR004930"/>
    </source>
</evidence>
<dbReference type="InterPro" id="IPR006070">
    <property type="entry name" value="Sua5-like_dom"/>
</dbReference>
<dbReference type="PIRSF" id="PIRSF004930">
    <property type="entry name" value="Tln_factor_SUA5"/>
    <property type="match status" value="1"/>
</dbReference>
<dbReference type="PANTHER" id="PTHR17490:SF16">
    <property type="entry name" value="THREONYLCARBAMOYL-AMP SYNTHASE"/>
    <property type="match status" value="1"/>
</dbReference>
<feature type="binding site" evidence="14">
    <location>
        <position position="55"/>
    </location>
    <ligand>
        <name>L-threonine</name>
        <dbReference type="ChEBI" id="CHEBI:57926"/>
    </ligand>
</feature>
<dbReference type="SUPFAM" id="SSF55821">
    <property type="entry name" value="YrdC/RibB"/>
    <property type="match status" value="1"/>
</dbReference>
<evidence type="ECO:0000256" key="5">
    <source>
        <dbReference type="ARBA" id="ARBA00022490"/>
    </source>
</evidence>
<comment type="caution">
    <text evidence="16">The sequence shown here is derived from an EMBL/GenBank/DDBJ whole genome shotgun (WGS) entry which is preliminary data.</text>
</comment>
<evidence type="ECO:0000313" key="16">
    <source>
        <dbReference type="EMBL" id="GGM70191.1"/>
    </source>
</evidence>
<accession>A0AA37F9L5</accession>
<evidence type="ECO:0000256" key="2">
    <source>
        <dbReference type="ARBA" id="ARBA00007663"/>
    </source>
</evidence>
<keyword evidence="6 13" id="KW-0808">Transferase</keyword>
<evidence type="ECO:0000256" key="4">
    <source>
        <dbReference type="ARBA" id="ARBA00015492"/>
    </source>
</evidence>
<evidence type="ECO:0000256" key="6">
    <source>
        <dbReference type="ARBA" id="ARBA00022679"/>
    </source>
</evidence>
<dbReference type="Proteomes" id="UP000632195">
    <property type="component" value="Unassembled WGS sequence"/>
</dbReference>
<evidence type="ECO:0000256" key="11">
    <source>
        <dbReference type="ARBA" id="ARBA00029774"/>
    </source>
</evidence>
<dbReference type="InterPro" id="IPR017945">
    <property type="entry name" value="DHBP_synth_RibB-like_a/b_dom"/>
</dbReference>
<dbReference type="AlphaFoldDB" id="A0AA37F9L5"/>
<dbReference type="PANTHER" id="PTHR17490">
    <property type="entry name" value="SUA5"/>
    <property type="match status" value="1"/>
</dbReference>
<keyword evidence="9 13" id="KW-0547">Nucleotide-binding</keyword>
<feature type="binding site" evidence="14">
    <location>
        <position position="183"/>
    </location>
    <ligand>
        <name>ATP</name>
        <dbReference type="ChEBI" id="CHEBI:30616"/>
    </ligand>
</feature>
<evidence type="ECO:0000256" key="14">
    <source>
        <dbReference type="PIRSR" id="PIRSR004930-1"/>
    </source>
</evidence>
<keyword evidence="10 13" id="KW-0067">ATP-binding</keyword>